<keyword evidence="3" id="KW-1185">Reference proteome</keyword>
<dbReference type="Proteomes" id="UP001227101">
    <property type="component" value="Chromosome"/>
</dbReference>
<sequence>MGDEPAPWWREKSGGPRPDPQGWWPEPDNLHWVRSPEPKEENHPDPARTE</sequence>
<evidence type="ECO:0000313" key="2">
    <source>
        <dbReference type="EMBL" id="WIV55934.1"/>
    </source>
</evidence>
<dbReference type="RefSeq" id="WP_285452995.1">
    <property type="nucleotide sequence ID" value="NZ_CP127173.1"/>
</dbReference>
<name>A0ABY8XJX7_9PSEU</name>
<feature type="region of interest" description="Disordered" evidence="1">
    <location>
        <begin position="1"/>
        <end position="50"/>
    </location>
</feature>
<reference evidence="2 3" key="1">
    <citation type="submission" date="2023-06" db="EMBL/GenBank/DDBJ databases">
        <authorList>
            <person name="Oyuntsetseg B."/>
            <person name="Kim S.B."/>
        </authorList>
    </citation>
    <scope>NUCLEOTIDE SEQUENCE [LARGE SCALE GENOMIC DNA]</scope>
    <source>
        <strain evidence="2 3">2-2</strain>
    </source>
</reference>
<feature type="compositionally biased region" description="Basic and acidic residues" evidence="1">
    <location>
        <begin position="28"/>
        <end position="50"/>
    </location>
</feature>
<evidence type="ECO:0000313" key="3">
    <source>
        <dbReference type="Proteomes" id="UP001227101"/>
    </source>
</evidence>
<gene>
    <name evidence="2" type="ORF">QP939_45235</name>
</gene>
<evidence type="ECO:0000256" key="1">
    <source>
        <dbReference type="SAM" id="MobiDB-lite"/>
    </source>
</evidence>
<proteinExistence type="predicted"/>
<accession>A0ABY8XJX7</accession>
<dbReference type="EMBL" id="CP127173">
    <property type="protein sequence ID" value="WIV55934.1"/>
    <property type="molecule type" value="Genomic_DNA"/>
</dbReference>
<organism evidence="2 3">
    <name type="scientific">Amycolatopsis nalaikhensis</name>
    <dbReference type="NCBI Taxonomy" id="715472"/>
    <lineage>
        <taxon>Bacteria</taxon>
        <taxon>Bacillati</taxon>
        <taxon>Actinomycetota</taxon>
        <taxon>Actinomycetes</taxon>
        <taxon>Pseudonocardiales</taxon>
        <taxon>Pseudonocardiaceae</taxon>
        <taxon>Amycolatopsis</taxon>
    </lineage>
</organism>
<protein>
    <submittedName>
        <fullName evidence="2">Uncharacterized protein</fullName>
    </submittedName>
</protein>